<gene>
    <name evidence="3" type="ORF">J2W95_003534</name>
</gene>
<dbReference type="InterPro" id="IPR037524">
    <property type="entry name" value="PA14/GLEYA"/>
</dbReference>
<feature type="non-terminal residue" evidence="3">
    <location>
        <position position="2187"/>
    </location>
</feature>
<reference evidence="3 4" key="1">
    <citation type="submission" date="2023-07" db="EMBL/GenBank/DDBJ databases">
        <title>Sorghum-associated microbial communities from plants grown in Nebraska, USA.</title>
        <authorList>
            <person name="Schachtman D."/>
        </authorList>
    </citation>
    <scope>NUCLEOTIDE SEQUENCE [LARGE SCALE GENOMIC DNA]</scope>
    <source>
        <strain evidence="3 4">BE124</strain>
    </source>
</reference>
<dbReference type="Pfam" id="PF20009">
    <property type="entry name" value="GEVED"/>
    <property type="match status" value="1"/>
</dbReference>
<evidence type="ECO:0000313" key="4">
    <source>
        <dbReference type="Proteomes" id="UP001261871"/>
    </source>
</evidence>
<dbReference type="InterPro" id="IPR011658">
    <property type="entry name" value="PA14_dom"/>
</dbReference>
<keyword evidence="4" id="KW-1185">Reference proteome</keyword>
<dbReference type="SMART" id="SM00089">
    <property type="entry name" value="PKD"/>
    <property type="match status" value="5"/>
</dbReference>
<organism evidence="3 4">
    <name type="scientific">Flavobacterium granuli</name>
    <dbReference type="NCBI Taxonomy" id="280093"/>
    <lineage>
        <taxon>Bacteria</taxon>
        <taxon>Pseudomonadati</taxon>
        <taxon>Bacteroidota</taxon>
        <taxon>Flavobacteriia</taxon>
        <taxon>Flavobacteriales</taxon>
        <taxon>Flavobacteriaceae</taxon>
        <taxon>Flavobacterium</taxon>
    </lineage>
</organism>
<comment type="caution">
    <text evidence="3">The sequence shown here is derived from an EMBL/GenBank/DDBJ whole genome shotgun (WGS) entry which is preliminary data.</text>
</comment>
<dbReference type="InterPro" id="IPR013783">
    <property type="entry name" value="Ig-like_fold"/>
</dbReference>
<dbReference type="RefSeq" id="WP_310009303.1">
    <property type="nucleotide sequence ID" value="NZ_JAVDTX010000010.1"/>
</dbReference>
<protein>
    <submittedName>
        <fullName evidence="3">Metal-sulfur cluster biosynthetic enzyme</fullName>
    </submittedName>
</protein>
<dbReference type="Gene3D" id="2.60.40.10">
    <property type="entry name" value="Immunoglobulins"/>
    <property type="match status" value="3"/>
</dbReference>
<dbReference type="PROSITE" id="PS51820">
    <property type="entry name" value="PA14"/>
    <property type="match status" value="1"/>
</dbReference>
<dbReference type="Proteomes" id="UP001261871">
    <property type="component" value="Unassembled WGS sequence"/>
</dbReference>
<dbReference type="InterPro" id="IPR003599">
    <property type="entry name" value="Ig_sub"/>
</dbReference>
<feature type="signal peptide" evidence="1">
    <location>
        <begin position="1"/>
        <end position="24"/>
    </location>
</feature>
<dbReference type="SUPFAM" id="SSF49478">
    <property type="entry name" value="Cna protein B-type domain"/>
    <property type="match status" value="1"/>
</dbReference>
<dbReference type="Pfam" id="PF07691">
    <property type="entry name" value="PA14"/>
    <property type="match status" value="1"/>
</dbReference>
<dbReference type="InterPro" id="IPR022409">
    <property type="entry name" value="PKD/Chitinase_dom"/>
</dbReference>
<accession>A0ABU1S816</accession>
<dbReference type="InterPro" id="IPR036179">
    <property type="entry name" value="Ig-like_dom_sf"/>
</dbReference>
<evidence type="ECO:0000313" key="3">
    <source>
        <dbReference type="EMBL" id="MDR6846810.1"/>
    </source>
</evidence>
<feature type="chain" id="PRO_5047336395" evidence="1">
    <location>
        <begin position="25"/>
        <end position="2187"/>
    </location>
</feature>
<dbReference type="Gene3D" id="3.90.182.10">
    <property type="entry name" value="Toxin - Anthrax Protective Antigen,domain 1"/>
    <property type="match status" value="1"/>
</dbReference>
<feature type="domain" description="PA14" evidence="2">
    <location>
        <begin position="659"/>
        <end position="812"/>
    </location>
</feature>
<dbReference type="SMART" id="SM00758">
    <property type="entry name" value="PA14"/>
    <property type="match status" value="1"/>
</dbReference>
<evidence type="ECO:0000259" key="2">
    <source>
        <dbReference type="PROSITE" id="PS51820"/>
    </source>
</evidence>
<dbReference type="InterPro" id="IPR035234">
    <property type="entry name" value="IgGFc-bd_N"/>
</dbReference>
<dbReference type="InterPro" id="IPR045474">
    <property type="entry name" value="GEVED"/>
</dbReference>
<sequence length="2187" mass="221727">MKKKYSLLLLFFIFFLVPRYSANAQVGPADFEFWYGVPAWGTSPAIYNSPQKLHLTNVSSTAVANYRIDMPADGTFNPITGTIAAGGSQVVDMTPYIAAITVAPANTVKNKGLRIQVWGQMGAYYANETTNNYGTMPLRGPNALGTSFIVPGQNIANIGTTYTNATTSFVVTATEDNTAVTIVPSEAITGHGANVPFTITLMKGQSYSASTTAKAGKHLGGSLVNSTAPVVVTYSDDLIGSLTSAYDNAGDQLIPISKFGLEYVQVRTNLVTVGDESVFIFGSQDGTTVTVFDGTTTTTLVVNKGQFVRYFLPNSINAASIKADKPVMVYQMGGAPGTNNNSEFGGGILTPISDCKGAKAISFEYPSTTAQTFFNFVAPNGTNGTTDITNSFKFNGNTIPLTFVPIPGIPGWSYCRRDVTANFSTLKGQVINITNTAGKFYFYQNIKTPGGGDFSNFSDFGNVVLFPKAEYTCGDATNTIKLKNGAIAFNITIPDAGYSWTGPNGYTSTDKNPVISNVTAANMGTYTLTVIDINGCSYTETVELNLPVNSLTVTPTPSTACIGSTVHFTSVSVPSDAVVQSVLWTGPNGFTSSQANFDITGVTQAQAGTYTCKYTDKYGCVTTRTTDLAVNSIELKEFSVSGTPRISCANPNSTLTVTDYSNGLDYQTYANFKATSLVASGDFKTIVSGFYNQEPTNKGTIANPIFTGLIGITGTSTSFGVKYKGFIKITTAGTYTFYLNSKDGSNLYIDGSSLIGNDGSHAATEVASSTTLSAGLHAIEVNYFNGASGNPVLGLSYMGPDSVAKSAIPAAAFYHASGTPPAGLTYTWTNDYDGSSTTGTSITASKAGTYTVTGTNGTCSSSSPFTVSLIDSYDYGDLSSPWPVAQAKIVNCLTAGIPSGSNTAVWAGAAVSIESAPLSNATATADSNDDGFISPTSTGGAYTVVLNSNTSGTTGYYGLWFDWNNDGDFTNDVDASGQPAFYSGSASINGPTSVLVTATAPAGAKAVSAKRLIVSDIPVTFTAFDDIFQNGEVEDYSLVLNLSGKVFDDANGLKGSPVNTVDGTGTNAGGLFAVLVNSSGKVVANATVAADGTYNFISLAAGTYSIVLSTTQGTIGATAPVASLPATWTSMGEYLGAAAGNDGTANGILTGVVVSSANVVNANFSINRLPVADDKIACSVDPGGATKLAVPILTGSDAEDGTYNGSSSTDSIKIVSVSDAVLYYDDIVVTLGLPIVNYNPNLLKIDPNNGSVLVSFTYSEIDASGSVSSPATVTVNTVYAGVDLGVDPAPTATATMAATGSGTWTANPGNPVATSIVSATDPLTQISGFTTNGVYIYTWTATNGCTDEVKVLVPIPKVILAVDDTGTAVNGYSGGTAFTNVLLNDTLDGAPATDGTGANTGTVIVSFVESTIPEITLSGTDVVVAPGTPAGNYTLVYSICEKINNTNCTTATVTVAVSAAAIVAIDEIGSCVDEVTGGTSFTNILTNDTLNGGFLNGVVVDPSKVTIEEISSTNDGVSLSGSDVVVAAGTPAGTYTLTYKITELLNSGNSDTAIVTVNVTPVKPTIASVGATCSAVGTSTISNYKATNTYNFNPSGPTVDSTGLVSGMVSDTSYTMTASNGNASCTSADSDSFSNAAMLITPIANAGSDFTKTCTQNATGLAIGTTAVAGTTYAWSPAADFTDATVSNPTANPTVNTTYTVTATNTASGCTATDTVVVTVDTTSAVADAGSDFTKTCTQNATGLAIGATAVSGTTYAWSPSTGLSSATASNPTANPTANTTYTVTATNTASGCTATDTVVVTVETTSAVADAGSDFTKTCTQNATGLAIGATAVSGTTYAWSPSTGLSSATASNPTANPTATTTYTVTATNTASGCTATDTVVVTVETTSAVADAGSDFTKTCTQNATGLAIGATAVSGTTYAWSPSTGLSSATASNPTANPTTNTTYTVTATNTASGCTATDTVVVTVETTSAVADAGSDFTKTCTQNATGLAIGATAVSGTTYAWSPSTGLSSATASNPTANPTANTTYTVTATNTASGCTATDTVVVTVETTSAVADAGSDFTKTCTQNATGLAIGATAVSGTTYAWSPSTGLSSATASNPTANPTANTTYTVTATNTASGCTATDTVVVTVDTTSAVADAGSDFTKTCTQNATGLAIGATAVSGTTYAWSPSTELSSATASNP</sequence>
<dbReference type="EMBL" id="JAVDTX010000010">
    <property type="protein sequence ID" value="MDR6846810.1"/>
    <property type="molecule type" value="Genomic_DNA"/>
</dbReference>
<dbReference type="SUPFAM" id="SSF56988">
    <property type="entry name" value="Anthrax protective antigen"/>
    <property type="match status" value="1"/>
</dbReference>
<name>A0ABU1S816_9FLAO</name>
<dbReference type="SMART" id="SM00409">
    <property type="entry name" value="IG"/>
    <property type="match status" value="2"/>
</dbReference>
<proteinExistence type="predicted"/>
<dbReference type="Pfam" id="PF17517">
    <property type="entry name" value="IgGFc_binding"/>
    <property type="match status" value="1"/>
</dbReference>
<keyword evidence="1" id="KW-0732">Signal</keyword>
<evidence type="ECO:0000256" key="1">
    <source>
        <dbReference type="SAM" id="SignalP"/>
    </source>
</evidence>
<dbReference type="SUPFAM" id="SSF48726">
    <property type="entry name" value="Immunoglobulin"/>
    <property type="match status" value="1"/>
</dbReference>